<dbReference type="RefSeq" id="WP_106703223.1">
    <property type="nucleotide sequence ID" value="NZ_CP027666.1"/>
</dbReference>
<organism evidence="2 3">
    <name type="scientific">Ottowia oryzae</name>
    <dbReference type="NCBI Taxonomy" id="2109914"/>
    <lineage>
        <taxon>Bacteria</taxon>
        <taxon>Pseudomonadati</taxon>
        <taxon>Pseudomonadota</taxon>
        <taxon>Betaproteobacteria</taxon>
        <taxon>Burkholderiales</taxon>
        <taxon>Comamonadaceae</taxon>
        <taxon>Ottowia</taxon>
    </lineage>
</organism>
<reference evidence="2 3" key="1">
    <citation type="submission" date="2018-03" db="EMBL/GenBank/DDBJ databases">
        <title>Genome sequencing of Ottowia sp.</title>
        <authorList>
            <person name="Kim S.-J."/>
            <person name="Heo J."/>
            <person name="Kwon S.-W."/>
        </authorList>
    </citation>
    <scope>NUCLEOTIDE SEQUENCE [LARGE SCALE GENOMIC DNA]</scope>
    <source>
        <strain evidence="2 3">KADR8-3</strain>
    </source>
</reference>
<dbReference type="InterPro" id="IPR037185">
    <property type="entry name" value="EmrE-like"/>
</dbReference>
<keyword evidence="1" id="KW-1133">Transmembrane helix</keyword>
<gene>
    <name evidence="2" type="ORF">C6570_10880</name>
</gene>
<dbReference type="EMBL" id="CP027666">
    <property type="protein sequence ID" value="AVO34671.1"/>
    <property type="molecule type" value="Genomic_DNA"/>
</dbReference>
<evidence type="ECO:0000256" key="1">
    <source>
        <dbReference type="SAM" id="Phobius"/>
    </source>
</evidence>
<accession>A0A2S0MFZ3</accession>
<feature type="transmembrane region" description="Helical" evidence="1">
    <location>
        <begin position="43"/>
        <end position="62"/>
    </location>
</feature>
<sequence length="117" mass="12475">MSLSIYLLGLICVLGIAAGQLMFKLTANAINTAGTIFSLAPLAWFTATIALYGITSIGWVLILRYADLGKIYPVMALAFVLVPLASHFIFGEQFPKGFYLGTALLIAGLLVIFTSGK</sequence>
<evidence type="ECO:0000313" key="3">
    <source>
        <dbReference type="Proteomes" id="UP000239709"/>
    </source>
</evidence>
<feature type="transmembrane region" description="Helical" evidence="1">
    <location>
        <begin position="97"/>
        <end position="116"/>
    </location>
</feature>
<evidence type="ECO:0000313" key="2">
    <source>
        <dbReference type="EMBL" id="AVO34671.1"/>
    </source>
</evidence>
<dbReference type="SUPFAM" id="SSF103481">
    <property type="entry name" value="Multidrug resistance efflux transporter EmrE"/>
    <property type="match status" value="1"/>
</dbReference>
<dbReference type="KEGG" id="otk:C6570_10880"/>
<keyword evidence="1" id="KW-0812">Transmembrane</keyword>
<keyword evidence="3" id="KW-1185">Reference proteome</keyword>
<feature type="transmembrane region" description="Helical" evidence="1">
    <location>
        <begin position="74"/>
        <end position="91"/>
    </location>
</feature>
<dbReference type="OrthoDB" id="7210375at2"/>
<protein>
    <submittedName>
        <fullName evidence="2">4-amino-4-deoxy-L-arabinose-phospho-UDP flippase</fullName>
    </submittedName>
</protein>
<dbReference type="Gene3D" id="1.10.3730.20">
    <property type="match status" value="1"/>
</dbReference>
<name>A0A2S0MFZ3_9BURK</name>
<dbReference type="AlphaFoldDB" id="A0A2S0MFZ3"/>
<proteinExistence type="predicted"/>
<dbReference type="Proteomes" id="UP000239709">
    <property type="component" value="Chromosome"/>
</dbReference>
<keyword evidence="1" id="KW-0472">Membrane</keyword>